<keyword evidence="17" id="KW-0812">Transmembrane</keyword>
<dbReference type="GO" id="GO:0005524">
    <property type="term" value="F:ATP binding"/>
    <property type="evidence" value="ECO:0007669"/>
    <property type="project" value="UniProtKB-UniRule"/>
</dbReference>
<evidence type="ECO:0000256" key="3">
    <source>
        <dbReference type="ARBA" id="ARBA00004496"/>
    </source>
</evidence>
<gene>
    <name evidence="19" type="ORF">QJT80_04785</name>
</gene>
<evidence type="ECO:0000256" key="1">
    <source>
        <dbReference type="ARBA" id="ARBA00000085"/>
    </source>
</evidence>
<dbReference type="Gene3D" id="3.30.450.40">
    <property type="match status" value="1"/>
</dbReference>
<dbReference type="GO" id="GO:0051539">
    <property type="term" value="F:4 iron, 4 sulfur cluster binding"/>
    <property type="evidence" value="ECO:0007669"/>
    <property type="project" value="UniProtKB-KW"/>
</dbReference>
<dbReference type="InterPro" id="IPR005467">
    <property type="entry name" value="His_kinase_dom"/>
</dbReference>
<keyword evidence="9 16" id="KW-0547">Nucleotide-binding</keyword>
<reference evidence="19" key="1">
    <citation type="journal article" date="2023" name="Int. J. Mol. Sci.">
        <title>Metagenomics Revealed a New Genus 'Candidatus Thiocaldithrix dubininis' gen. nov., sp. nov. and a New Species 'Candidatus Thiothrix putei' sp. nov. in the Family Thiotrichaceae, Some Members of Which Have Traits of Both Na+- and H+-Motive Energetics.</title>
        <authorList>
            <person name="Ravin N.V."/>
            <person name="Muntyan M.S."/>
            <person name="Smolyakov D.D."/>
            <person name="Rudenko T.S."/>
            <person name="Beletsky A.V."/>
            <person name="Mardanov A.V."/>
            <person name="Grabovich M.Y."/>
        </authorList>
    </citation>
    <scope>NUCLEOTIDE SEQUENCE</scope>
    <source>
        <strain evidence="19">GKL-01</strain>
    </source>
</reference>
<reference evidence="19" key="2">
    <citation type="submission" date="2023-04" db="EMBL/GenBank/DDBJ databases">
        <authorList>
            <person name="Beletskiy A.V."/>
            <person name="Mardanov A.V."/>
            <person name="Ravin N.V."/>
        </authorList>
    </citation>
    <scope>NUCLEOTIDE SEQUENCE</scope>
    <source>
        <strain evidence="19">GKL-01</strain>
    </source>
</reference>
<keyword evidence="16" id="KW-0997">Cell inner membrane</keyword>
<dbReference type="EC" id="2.7.13.3" evidence="16"/>
<evidence type="ECO:0000256" key="8">
    <source>
        <dbReference type="ARBA" id="ARBA00022723"/>
    </source>
</evidence>
<evidence type="ECO:0000256" key="15">
    <source>
        <dbReference type="ARBA" id="ARBA00024827"/>
    </source>
</evidence>
<dbReference type="InterPro" id="IPR003594">
    <property type="entry name" value="HATPase_dom"/>
</dbReference>
<keyword evidence="11 16" id="KW-0067">ATP-binding</keyword>
<evidence type="ECO:0000256" key="7">
    <source>
        <dbReference type="ARBA" id="ARBA00022679"/>
    </source>
</evidence>
<evidence type="ECO:0000256" key="16">
    <source>
        <dbReference type="PIRNR" id="PIRNR003167"/>
    </source>
</evidence>
<keyword evidence="13 16" id="KW-0902">Two-component regulatory system</keyword>
<keyword evidence="5" id="KW-0963">Cytoplasm</keyword>
<dbReference type="InterPro" id="IPR036890">
    <property type="entry name" value="HATPase_C_sf"/>
</dbReference>
<dbReference type="GO" id="GO:0005737">
    <property type="term" value="C:cytoplasm"/>
    <property type="evidence" value="ECO:0007669"/>
    <property type="project" value="UniProtKB-SubCell"/>
</dbReference>
<dbReference type="Pfam" id="PF13185">
    <property type="entry name" value="GAF_2"/>
    <property type="match status" value="1"/>
</dbReference>
<feature type="transmembrane region" description="Helical" evidence="17">
    <location>
        <begin position="27"/>
        <end position="50"/>
    </location>
</feature>
<keyword evidence="16 17" id="KW-0472">Membrane</keyword>
<keyword evidence="16" id="KW-1003">Cell membrane</keyword>
<evidence type="ECO:0000256" key="17">
    <source>
        <dbReference type="SAM" id="Phobius"/>
    </source>
</evidence>
<evidence type="ECO:0000256" key="13">
    <source>
        <dbReference type="ARBA" id="ARBA00023012"/>
    </source>
</evidence>
<dbReference type="InterPro" id="IPR011712">
    <property type="entry name" value="Sig_transdc_His_kin_sub3_dim/P"/>
</dbReference>
<evidence type="ECO:0000259" key="18">
    <source>
        <dbReference type="PROSITE" id="PS50109"/>
    </source>
</evidence>
<dbReference type="KEGG" id="tdu:QJT80_04785"/>
<evidence type="ECO:0000256" key="14">
    <source>
        <dbReference type="ARBA" id="ARBA00023014"/>
    </source>
</evidence>
<evidence type="ECO:0000256" key="11">
    <source>
        <dbReference type="ARBA" id="ARBA00022840"/>
    </source>
</evidence>
<dbReference type="PROSITE" id="PS50109">
    <property type="entry name" value="HIS_KIN"/>
    <property type="match status" value="1"/>
</dbReference>
<dbReference type="InterPro" id="IPR029016">
    <property type="entry name" value="GAF-like_dom_sf"/>
</dbReference>
<dbReference type="Pfam" id="PF02518">
    <property type="entry name" value="HATPase_c"/>
    <property type="match status" value="1"/>
</dbReference>
<keyword evidence="10 16" id="KW-0418">Kinase</keyword>
<proteinExistence type="predicted"/>
<dbReference type="PRINTS" id="PR00344">
    <property type="entry name" value="BCTRLSENSOR"/>
</dbReference>
<dbReference type="InterPro" id="IPR004358">
    <property type="entry name" value="Sig_transdc_His_kin-like_C"/>
</dbReference>
<dbReference type="Pfam" id="PF07730">
    <property type="entry name" value="HisKA_3"/>
    <property type="match status" value="1"/>
</dbReference>
<keyword evidence="7 16" id="KW-0808">Transferase</keyword>
<keyword evidence="17" id="KW-1133">Transmembrane helix</keyword>
<comment type="function">
    <text evidence="15">Member of the two-component regulatory system NreB/NreC involved in the control of dissimilatory nitrate/nitrite reduction in response to oxygen. NreB functions as a direct oxygen sensor histidine kinase which is autophosphorylated, in the absence of oxygen, probably at the conserved histidine residue, and transfers its phosphate group probably to a conserved aspartate residue of NreC. NreB/NreC activates the expression of the nitrate (narGHJI) and nitrite (nir) reductase operons, as well as the putative nitrate transporter gene narT.</text>
</comment>
<evidence type="ECO:0000256" key="4">
    <source>
        <dbReference type="ARBA" id="ARBA00022485"/>
    </source>
</evidence>
<dbReference type="InterPro" id="IPR016380">
    <property type="entry name" value="Sig_transdc_His_kin_NarX/NarQ"/>
</dbReference>
<keyword evidence="4" id="KW-0004">4Fe-4S</keyword>
<dbReference type="GO" id="GO:0046872">
    <property type="term" value="F:metal ion binding"/>
    <property type="evidence" value="ECO:0007669"/>
    <property type="project" value="UniProtKB-KW"/>
</dbReference>
<dbReference type="InterPro" id="IPR050482">
    <property type="entry name" value="Sensor_HK_TwoCompSys"/>
</dbReference>
<evidence type="ECO:0000256" key="9">
    <source>
        <dbReference type="ARBA" id="ARBA00022741"/>
    </source>
</evidence>
<name>A0AA95H9D3_9GAMM</name>
<dbReference type="GO" id="GO:0005886">
    <property type="term" value="C:plasma membrane"/>
    <property type="evidence" value="ECO:0007669"/>
    <property type="project" value="UniProtKB-SubCell"/>
</dbReference>
<comment type="catalytic activity">
    <reaction evidence="1 16">
        <text>ATP + protein L-histidine = ADP + protein N-phospho-L-histidine.</text>
        <dbReference type="EC" id="2.7.13.3"/>
    </reaction>
</comment>
<dbReference type="GO" id="GO:0046983">
    <property type="term" value="F:protein dimerization activity"/>
    <property type="evidence" value="ECO:0007669"/>
    <property type="project" value="UniProtKB-UniRule"/>
</dbReference>
<protein>
    <recommendedName>
        <fullName evidence="16">Sensor protein</fullName>
        <ecNumber evidence="16">2.7.13.3</ecNumber>
    </recommendedName>
</protein>
<dbReference type="InterPro" id="IPR003018">
    <property type="entry name" value="GAF"/>
</dbReference>
<comment type="cofactor">
    <cofactor evidence="2">
        <name>[4Fe-4S] cluster</name>
        <dbReference type="ChEBI" id="CHEBI:49883"/>
    </cofactor>
</comment>
<dbReference type="SMART" id="SM00387">
    <property type="entry name" value="HATPase_c"/>
    <property type="match status" value="1"/>
</dbReference>
<evidence type="ECO:0000313" key="19">
    <source>
        <dbReference type="EMBL" id="WGZ91795.1"/>
    </source>
</evidence>
<feature type="transmembrane region" description="Helical" evidence="17">
    <location>
        <begin position="62"/>
        <end position="83"/>
    </location>
</feature>
<sequence length="555" mass="63009">MPKSHLTQAERFDWAALEERRVIEFPWLARIILLILFIVFMVIGAVYFGAVNTAVQQPWVSPAATALWLVAGFGVLALLYWMWREFERFGQELSYWALRLRKGDLTVRMPIRGKTCPSRKIREQINAITDDYQAMSRMQQQRLSKQAKDIKQKNQHLSVLYDVAASINRASNLEDLLERFLNTLQQVADAEAATVRLLDSDNNMRLVASIGLDRGLLNCAESMPADQCMCWKSALDNKITLCTNNAKCGQLLENVFSAAADNIEVLAIPLQYRDRVLGVYNLFLEKSKQTKLENEAELLISIGQHLGMAIEKASVDEDARTLSIMEERTRMAHELHDSLAQTLASLRFKVRLFDDSLNRGEEATIWQELEGLENTIDEAYAELRSLITHFRAPLDGKGIIRVVERLTERFRQETKMEVFYYHNWHLKDLPSEIELEAIRIIQEALANVRKHSRAKTVRILLYSSEEGKCSILVEDDGIGLPVNLPEPDPKTGEHIGLTVMRARADRVGGDLQFESEPGEGTLIQLNFEVSPTKKLSDLVKRTSIHSTTSLASDTP</sequence>
<dbReference type="PIRSF" id="PIRSF003167">
    <property type="entry name" value="STHK_NarX/NarQ"/>
    <property type="match status" value="1"/>
</dbReference>
<dbReference type="CDD" id="cd16917">
    <property type="entry name" value="HATPase_UhpB-NarQ-NarX-like"/>
    <property type="match status" value="1"/>
</dbReference>
<keyword evidence="12" id="KW-0408">Iron</keyword>
<dbReference type="PANTHER" id="PTHR24421:SF10">
    <property type="entry name" value="NITRATE_NITRITE SENSOR PROTEIN NARQ"/>
    <property type="match status" value="1"/>
</dbReference>
<keyword evidence="14" id="KW-0411">Iron-sulfur</keyword>
<keyword evidence="6" id="KW-0597">Phosphoprotein</keyword>
<evidence type="ECO:0000256" key="5">
    <source>
        <dbReference type="ARBA" id="ARBA00022490"/>
    </source>
</evidence>
<accession>A0AA95H9D3</accession>
<dbReference type="Gene3D" id="1.20.5.1930">
    <property type="match status" value="1"/>
</dbReference>
<dbReference type="PANTHER" id="PTHR24421">
    <property type="entry name" value="NITRATE/NITRITE SENSOR PROTEIN NARX-RELATED"/>
    <property type="match status" value="1"/>
</dbReference>
<dbReference type="EMBL" id="CP124755">
    <property type="protein sequence ID" value="WGZ91795.1"/>
    <property type="molecule type" value="Genomic_DNA"/>
</dbReference>
<dbReference type="SUPFAM" id="SSF55781">
    <property type="entry name" value="GAF domain-like"/>
    <property type="match status" value="1"/>
</dbReference>
<dbReference type="Gene3D" id="3.30.565.10">
    <property type="entry name" value="Histidine kinase-like ATPase, C-terminal domain"/>
    <property type="match status" value="1"/>
</dbReference>
<evidence type="ECO:0000256" key="12">
    <source>
        <dbReference type="ARBA" id="ARBA00023004"/>
    </source>
</evidence>
<evidence type="ECO:0000256" key="2">
    <source>
        <dbReference type="ARBA" id="ARBA00001966"/>
    </source>
</evidence>
<evidence type="ECO:0000256" key="10">
    <source>
        <dbReference type="ARBA" id="ARBA00022777"/>
    </source>
</evidence>
<evidence type="ECO:0000256" key="6">
    <source>
        <dbReference type="ARBA" id="ARBA00022553"/>
    </source>
</evidence>
<dbReference type="SUPFAM" id="SSF55874">
    <property type="entry name" value="ATPase domain of HSP90 chaperone/DNA topoisomerase II/histidine kinase"/>
    <property type="match status" value="1"/>
</dbReference>
<dbReference type="GO" id="GO:0000155">
    <property type="term" value="F:phosphorelay sensor kinase activity"/>
    <property type="evidence" value="ECO:0007669"/>
    <property type="project" value="UniProtKB-UniRule"/>
</dbReference>
<organism evidence="19">
    <name type="scientific">Candidatus Thiocaldithrix dubininis</name>
    <dbReference type="NCBI Taxonomy" id="3080823"/>
    <lineage>
        <taxon>Bacteria</taxon>
        <taxon>Pseudomonadati</taxon>
        <taxon>Pseudomonadota</taxon>
        <taxon>Gammaproteobacteria</taxon>
        <taxon>Thiotrichales</taxon>
        <taxon>Thiotrichaceae</taxon>
        <taxon>Candidatus Thiocaldithrix</taxon>
    </lineage>
</organism>
<keyword evidence="8" id="KW-0479">Metal-binding</keyword>
<dbReference type="AlphaFoldDB" id="A0AA95H9D3"/>
<dbReference type="Proteomes" id="UP001300672">
    <property type="component" value="Chromosome"/>
</dbReference>
<comment type="subcellular location">
    <subcellularLocation>
        <location evidence="16">Cell inner membrane</location>
    </subcellularLocation>
    <subcellularLocation>
        <location evidence="3">Cytoplasm</location>
    </subcellularLocation>
</comment>
<feature type="domain" description="Histidine kinase" evidence="18">
    <location>
        <begin position="330"/>
        <end position="531"/>
    </location>
</feature>